<proteinExistence type="inferred from homology"/>
<keyword evidence="5" id="KW-1133">Transmembrane helix</keyword>
<gene>
    <name evidence="7" type="ORF">CCH79_00011856</name>
</gene>
<dbReference type="STRING" id="33528.ENSGAFP00000013163"/>
<organism evidence="7 8">
    <name type="scientific">Gambusia affinis</name>
    <name type="common">Western mosquitofish</name>
    <name type="synonym">Heterandria affinis</name>
    <dbReference type="NCBI Taxonomy" id="33528"/>
    <lineage>
        <taxon>Eukaryota</taxon>
        <taxon>Metazoa</taxon>
        <taxon>Chordata</taxon>
        <taxon>Craniata</taxon>
        <taxon>Vertebrata</taxon>
        <taxon>Euteleostomi</taxon>
        <taxon>Actinopterygii</taxon>
        <taxon>Neopterygii</taxon>
        <taxon>Teleostei</taxon>
        <taxon>Neoteleostei</taxon>
        <taxon>Acanthomorphata</taxon>
        <taxon>Ovalentaria</taxon>
        <taxon>Atherinomorphae</taxon>
        <taxon>Cyprinodontiformes</taxon>
        <taxon>Poeciliidae</taxon>
        <taxon>Poeciliinae</taxon>
        <taxon>Gambusia</taxon>
    </lineage>
</organism>
<keyword evidence="8" id="KW-1185">Reference proteome</keyword>
<evidence type="ECO:0000256" key="2">
    <source>
        <dbReference type="ARBA" id="ARBA00022741"/>
    </source>
</evidence>
<dbReference type="InterPro" id="IPR027417">
    <property type="entry name" value="P-loop_NTPase"/>
</dbReference>
<evidence type="ECO:0000256" key="4">
    <source>
        <dbReference type="SAM" id="MobiDB-lite"/>
    </source>
</evidence>
<feature type="transmembrane region" description="Helical" evidence="5">
    <location>
        <begin position="332"/>
        <end position="353"/>
    </location>
</feature>
<feature type="transmembrane region" description="Helical" evidence="5">
    <location>
        <begin position="307"/>
        <end position="326"/>
    </location>
</feature>
<evidence type="ECO:0000256" key="1">
    <source>
        <dbReference type="ARBA" id="ARBA00008535"/>
    </source>
</evidence>
<dbReference type="PANTHER" id="PTHR10903:SF112">
    <property type="entry name" value="SI:CH211-113E8.5"/>
    <property type="match status" value="1"/>
</dbReference>
<dbReference type="PANTHER" id="PTHR10903">
    <property type="entry name" value="GTPASE, IMAP FAMILY MEMBER-RELATED"/>
    <property type="match status" value="1"/>
</dbReference>
<dbReference type="InterPro" id="IPR045058">
    <property type="entry name" value="GIMA/IAN/Toc"/>
</dbReference>
<comment type="caution">
    <text evidence="7">The sequence shown here is derived from an EMBL/GenBank/DDBJ whole genome shotgun (WGS) entry which is preliminary data.</text>
</comment>
<dbReference type="Pfam" id="PF04548">
    <property type="entry name" value="AIG1"/>
    <property type="match status" value="1"/>
</dbReference>
<evidence type="ECO:0000256" key="5">
    <source>
        <dbReference type="SAM" id="Phobius"/>
    </source>
</evidence>
<accession>A0A315VMM9</accession>
<evidence type="ECO:0000256" key="3">
    <source>
        <dbReference type="ARBA" id="ARBA00023134"/>
    </source>
</evidence>
<dbReference type="AlphaFoldDB" id="A0A315VMM9"/>
<dbReference type="SUPFAM" id="SSF52540">
    <property type="entry name" value="P-loop containing nucleoside triphosphate hydrolases"/>
    <property type="match status" value="1"/>
</dbReference>
<dbReference type="FunFam" id="3.40.50.300:FF:000366">
    <property type="entry name" value="GTPase, IMAP family member 2"/>
    <property type="match status" value="1"/>
</dbReference>
<evidence type="ECO:0000313" key="7">
    <source>
        <dbReference type="EMBL" id="PWA24437.1"/>
    </source>
</evidence>
<protein>
    <recommendedName>
        <fullName evidence="6">AIG1-type G domain-containing protein</fullName>
    </recommendedName>
</protein>
<reference evidence="7 8" key="1">
    <citation type="journal article" date="2018" name="G3 (Bethesda)">
        <title>A High-Quality Reference Genome for the Invasive Mosquitofish Gambusia affinis Using a Chicago Library.</title>
        <authorList>
            <person name="Hoffberg S.L."/>
            <person name="Troendle N.J."/>
            <person name="Glenn T.C."/>
            <person name="Mahmud O."/>
            <person name="Louha S."/>
            <person name="Chalopin D."/>
            <person name="Bennetzen J.L."/>
            <person name="Mauricio R."/>
        </authorList>
    </citation>
    <scope>NUCLEOTIDE SEQUENCE [LARGE SCALE GENOMIC DNA]</scope>
    <source>
        <strain evidence="7">NE01/NJP1002.9</strain>
        <tissue evidence="7">Muscle</tissue>
    </source>
</reference>
<evidence type="ECO:0000259" key="6">
    <source>
        <dbReference type="PROSITE" id="PS51720"/>
    </source>
</evidence>
<keyword evidence="5" id="KW-0472">Membrane</keyword>
<evidence type="ECO:0000313" key="8">
    <source>
        <dbReference type="Proteomes" id="UP000250572"/>
    </source>
</evidence>
<sequence length="372" mass="40690">MLRPASILRSLLEVRAKGGRVKEYFTLAVESADRCTNLPYKETWNGVVERSGNGRSMERRPRTPRRDNGPSKIIDGGNPEERVRCGGGQTGKLVEAETEERFDYQSGNTEEVCNCGRDGGISGIQWVFSTASQGKLVLEKTEEEVKREIFNCISYLAPGPHVFLVVIRLGRFTKEEQNASKLIQTTFGEKALDYTMVLFTGGDNMEEQGTTIETFISKNEELHAFTNNCGGRYHVFNNKTNDPSQVRELLEKIKRMVQENGGKCYTNNLLEEAERAIREKMEKLLKKNPGMKVDEARKQAEKNNKFLYKYLGAGFLGTVAGAGAGVGVEVAIGAGLGAIGGPVGAVAGAALVAQNSLSYVAKGGEGKEGLDF</sequence>
<dbReference type="InterPro" id="IPR006703">
    <property type="entry name" value="G_AIG1"/>
</dbReference>
<keyword evidence="3" id="KW-0342">GTP-binding</keyword>
<comment type="similarity">
    <text evidence="1">Belongs to the TRAFAC class TrmE-Era-EngA-EngB-Septin-like GTPase superfamily. AIG1/Toc34/Toc159-like paraseptin GTPase family. IAN subfamily.</text>
</comment>
<feature type="compositionally biased region" description="Basic and acidic residues" evidence="4">
    <location>
        <begin position="56"/>
        <end position="69"/>
    </location>
</feature>
<keyword evidence="2" id="KW-0547">Nucleotide-binding</keyword>
<keyword evidence="5" id="KW-0812">Transmembrane</keyword>
<dbReference type="PROSITE" id="PS51720">
    <property type="entry name" value="G_AIG1"/>
    <property type="match status" value="1"/>
</dbReference>
<feature type="domain" description="AIG1-type G" evidence="6">
    <location>
        <begin position="77"/>
        <end position="274"/>
    </location>
</feature>
<dbReference type="Gene3D" id="3.40.50.300">
    <property type="entry name" value="P-loop containing nucleotide triphosphate hydrolases"/>
    <property type="match status" value="1"/>
</dbReference>
<dbReference type="EMBL" id="NHOQ01001433">
    <property type="protein sequence ID" value="PWA24437.1"/>
    <property type="molecule type" value="Genomic_DNA"/>
</dbReference>
<feature type="region of interest" description="Disordered" evidence="4">
    <location>
        <begin position="48"/>
        <end position="84"/>
    </location>
</feature>
<name>A0A315VMM9_GAMAF</name>
<dbReference type="Proteomes" id="UP000250572">
    <property type="component" value="Unassembled WGS sequence"/>
</dbReference>
<dbReference type="GO" id="GO:0005525">
    <property type="term" value="F:GTP binding"/>
    <property type="evidence" value="ECO:0007669"/>
    <property type="project" value="UniProtKB-KW"/>
</dbReference>